<keyword evidence="4" id="KW-0238">DNA-binding</keyword>
<gene>
    <name evidence="8" type="ORF">GKE01_10970</name>
</gene>
<evidence type="ECO:0000313" key="8">
    <source>
        <dbReference type="EMBL" id="MRY11988.1"/>
    </source>
</evidence>
<reference evidence="8" key="1">
    <citation type="journal article" date="2019" name="Nat. Med.">
        <title>A library of human gut bacterial isolates paired with longitudinal multiomics data enables mechanistic microbiome research.</title>
        <authorList>
            <person name="Poyet M."/>
            <person name="Groussin M."/>
            <person name="Gibbons S.M."/>
            <person name="Avila-Pacheco J."/>
            <person name="Jiang X."/>
            <person name="Kearney S.M."/>
            <person name="Perrotta A.R."/>
            <person name="Berdy B."/>
            <person name="Zhao S."/>
            <person name="Lieberman T.D."/>
            <person name="Swanson P.K."/>
            <person name="Smith M."/>
            <person name="Roesemann S."/>
            <person name="Alexander J.E."/>
            <person name="Rich S.A."/>
            <person name="Livny J."/>
            <person name="Vlamakis H."/>
            <person name="Clish C."/>
            <person name="Bullock K."/>
            <person name="Deik A."/>
            <person name="Scott J."/>
            <person name="Pierce K.A."/>
            <person name="Xavier R.J."/>
            <person name="Alm E.J."/>
        </authorList>
    </citation>
    <scope>NUCLEOTIDE SEQUENCE</scope>
    <source>
        <strain evidence="8">BIOML-A4</strain>
    </source>
</reference>
<dbReference type="InterPro" id="IPR013325">
    <property type="entry name" value="RNA_pol_sigma_r2"/>
</dbReference>
<dbReference type="Pfam" id="PF08281">
    <property type="entry name" value="Sigma70_r4_2"/>
    <property type="match status" value="1"/>
</dbReference>
<dbReference type="GO" id="GO:0003677">
    <property type="term" value="F:DNA binding"/>
    <property type="evidence" value="ECO:0007669"/>
    <property type="project" value="UniProtKB-KW"/>
</dbReference>
<keyword evidence="3" id="KW-0731">Sigma factor</keyword>
<evidence type="ECO:0000256" key="5">
    <source>
        <dbReference type="ARBA" id="ARBA00023163"/>
    </source>
</evidence>
<sequence>MEQEQFKIEVVPLRDKLAGCARRLLDDPEDVEDVIQEVFLKLWCIHDKLEAYDSVEALAMQTTRHLCLNRLKSFQFSRKEQLSEEVIVCEHATPYTELEQKDSIDQVMRIIDRLPGLQQLILRMKHVDGCEVEEIASLTGSTPEAVRMNLSRARRRVKELFFKM</sequence>
<accession>A0A6G1ZDY0</accession>
<comment type="similarity">
    <text evidence="1">Belongs to the sigma-70 factor family. ECF subfamily.</text>
</comment>
<dbReference type="Gene3D" id="1.10.10.10">
    <property type="entry name" value="Winged helix-like DNA-binding domain superfamily/Winged helix DNA-binding domain"/>
    <property type="match status" value="1"/>
</dbReference>
<dbReference type="InterPro" id="IPR014284">
    <property type="entry name" value="RNA_pol_sigma-70_dom"/>
</dbReference>
<dbReference type="RefSeq" id="WP_010803548.1">
    <property type="nucleotide sequence ID" value="NZ_CAJSYT010000001.1"/>
</dbReference>
<dbReference type="InterPro" id="IPR036388">
    <property type="entry name" value="WH-like_DNA-bd_sf"/>
</dbReference>
<dbReference type="SUPFAM" id="SSF88659">
    <property type="entry name" value="Sigma3 and sigma4 domains of RNA polymerase sigma factors"/>
    <property type="match status" value="1"/>
</dbReference>
<organism evidence="8">
    <name type="scientific">Parabacteroides goldsteinii</name>
    <dbReference type="NCBI Taxonomy" id="328812"/>
    <lineage>
        <taxon>Bacteria</taxon>
        <taxon>Pseudomonadati</taxon>
        <taxon>Bacteroidota</taxon>
        <taxon>Bacteroidia</taxon>
        <taxon>Bacteroidales</taxon>
        <taxon>Tannerellaceae</taxon>
        <taxon>Parabacteroides</taxon>
    </lineage>
</organism>
<dbReference type="SUPFAM" id="SSF88946">
    <property type="entry name" value="Sigma2 domain of RNA polymerase sigma factors"/>
    <property type="match status" value="1"/>
</dbReference>
<dbReference type="InterPro" id="IPR013324">
    <property type="entry name" value="RNA_pol_sigma_r3/r4-like"/>
</dbReference>
<dbReference type="GO" id="GO:0016987">
    <property type="term" value="F:sigma factor activity"/>
    <property type="evidence" value="ECO:0007669"/>
    <property type="project" value="UniProtKB-KW"/>
</dbReference>
<feature type="domain" description="RNA polymerase sigma factor 70 region 4 type 2" evidence="7">
    <location>
        <begin position="105"/>
        <end position="156"/>
    </location>
</feature>
<evidence type="ECO:0000256" key="1">
    <source>
        <dbReference type="ARBA" id="ARBA00010641"/>
    </source>
</evidence>
<protein>
    <submittedName>
        <fullName evidence="8">Sigma-70 family RNA polymerase sigma factor</fullName>
    </submittedName>
</protein>
<keyword evidence="5" id="KW-0804">Transcription</keyword>
<dbReference type="AlphaFoldDB" id="A0A6G1ZDY0"/>
<keyword evidence="2" id="KW-0805">Transcription regulation</keyword>
<feature type="domain" description="RNA polymerase sigma-70 region 2" evidence="6">
    <location>
        <begin position="14"/>
        <end position="73"/>
    </location>
</feature>
<dbReference type="PANTHER" id="PTHR43133">
    <property type="entry name" value="RNA POLYMERASE ECF-TYPE SIGMA FACTO"/>
    <property type="match status" value="1"/>
</dbReference>
<comment type="caution">
    <text evidence="8">The sequence shown here is derived from an EMBL/GenBank/DDBJ whole genome shotgun (WGS) entry which is preliminary data.</text>
</comment>
<dbReference type="InterPro" id="IPR013249">
    <property type="entry name" value="RNA_pol_sigma70_r4_t2"/>
</dbReference>
<name>A0A6G1ZDY0_9BACT</name>
<evidence type="ECO:0000256" key="2">
    <source>
        <dbReference type="ARBA" id="ARBA00023015"/>
    </source>
</evidence>
<dbReference type="PANTHER" id="PTHR43133:SF8">
    <property type="entry name" value="RNA POLYMERASE SIGMA FACTOR HI_1459-RELATED"/>
    <property type="match status" value="1"/>
</dbReference>
<dbReference type="Gene3D" id="1.10.1740.10">
    <property type="match status" value="1"/>
</dbReference>
<dbReference type="GO" id="GO:0006352">
    <property type="term" value="P:DNA-templated transcription initiation"/>
    <property type="evidence" value="ECO:0007669"/>
    <property type="project" value="InterPro"/>
</dbReference>
<proteinExistence type="inferred from homology"/>
<evidence type="ECO:0000259" key="7">
    <source>
        <dbReference type="Pfam" id="PF08281"/>
    </source>
</evidence>
<evidence type="ECO:0000256" key="4">
    <source>
        <dbReference type="ARBA" id="ARBA00023125"/>
    </source>
</evidence>
<dbReference type="NCBIfam" id="TIGR02937">
    <property type="entry name" value="sigma70-ECF"/>
    <property type="match status" value="1"/>
</dbReference>
<dbReference type="InterPro" id="IPR007627">
    <property type="entry name" value="RNA_pol_sigma70_r2"/>
</dbReference>
<dbReference type="Pfam" id="PF04542">
    <property type="entry name" value="Sigma70_r2"/>
    <property type="match status" value="1"/>
</dbReference>
<dbReference type="InterPro" id="IPR039425">
    <property type="entry name" value="RNA_pol_sigma-70-like"/>
</dbReference>
<dbReference type="EMBL" id="WKLP01000014">
    <property type="protein sequence ID" value="MRY11988.1"/>
    <property type="molecule type" value="Genomic_DNA"/>
</dbReference>
<evidence type="ECO:0000256" key="3">
    <source>
        <dbReference type="ARBA" id="ARBA00023082"/>
    </source>
</evidence>
<evidence type="ECO:0000259" key="6">
    <source>
        <dbReference type="Pfam" id="PF04542"/>
    </source>
</evidence>